<protein>
    <submittedName>
        <fullName evidence="1">Uncharacterized protein</fullName>
    </submittedName>
</protein>
<sequence length="47" mass="5445">MARENKGALAALDCRSKNQRNFSTKENMRNRLHRDIRLAQLKGATPY</sequence>
<gene>
    <name evidence="1" type="ORF">HMPREF3226_00306</name>
</gene>
<comment type="caution">
    <text evidence="1">The sequence shown here is derived from an EMBL/GenBank/DDBJ whole genome shotgun (WGS) entry which is preliminary data.</text>
</comment>
<dbReference type="EMBL" id="LRQG01000013">
    <property type="protein sequence ID" value="KXA43862.1"/>
    <property type="molecule type" value="Genomic_DNA"/>
</dbReference>
<evidence type="ECO:0000313" key="1">
    <source>
        <dbReference type="EMBL" id="KXA43862.1"/>
    </source>
</evidence>
<dbReference type="AlphaFoldDB" id="A0A133QLX0"/>
<evidence type="ECO:0000313" key="2">
    <source>
        <dbReference type="Proteomes" id="UP000070533"/>
    </source>
</evidence>
<name>A0A133QLX0_9BACT</name>
<dbReference type="Proteomes" id="UP000070533">
    <property type="component" value="Unassembled WGS sequence"/>
</dbReference>
<proteinExistence type="predicted"/>
<accession>A0A133QLX0</accession>
<dbReference type="RefSeq" id="WP_154653646.1">
    <property type="nucleotide sequence ID" value="NZ_BAAAXP010000089.1"/>
</dbReference>
<dbReference type="PATRIC" id="fig|28128.5.peg.308"/>
<organism evidence="1 2">
    <name type="scientific">Prevotella corporis</name>
    <dbReference type="NCBI Taxonomy" id="28128"/>
    <lineage>
        <taxon>Bacteria</taxon>
        <taxon>Pseudomonadati</taxon>
        <taxon>Bacteroidota</taxon>
        <taxon>Bacteroidia</taxon>
        <taxon>Bacteroidales</taxon>
        <taxon>Prevotellaceae</taxon>
        <taxon>Prevotella</taxon>
    </lineage>
</organism>
<reference evidence="2" key="1">
    <citation type="submission" date="2016-01" db="EMBL/GenBank/DDBJ databases">
        <authorList>
            <person name="Mitreva M."/>
            <person name="Pepin K.H."/>
            <person name="Mihindukulasuriya K.A."/>
            <person name="Fulton R."/>
            <person name="Fronick C."/>
            <person name="O'Laughlin M."/>
            <person name="Miner T."/>
            <person name="Herter B."/>
            <person name="Rosa B.A."/>
            <person name="Cordes M."/>
            <person name="Tomlinson C."/>
            <person name="Wollam A."/>
            <person name="Palsikar V.B."/>
            <person name="Mardis E.R."/>
            <person name="Wilson R.K."/>
        </authorList>
    </citation>
    <scope>NUCLEOTIDE SEQUENCE [LARGE SCALE GENOMIC DNA]</scope>
    <source>
        <strain evidence="2">MJR7716</strain>
    </source>
</reference>
<keyword evidence="2" id="KW-1185">Reference proteome</keyword>